<keyword evidence="4" id="KW-0479">Metal-binding</keyword>
<organism evidence="10 11">
    <name type="scientific">Rhizopogon vesiculosus</name>
    <dbReference type="NCBI Taxonomy" id="180088"/>
    <lineage>
        <taxon>Eukaryota</taxon>
        <taxon>Fungi</taxon>
        <taxon>Dikarya</taxon>
        <taxon>Basidiomycota</taxon>
        <taxon>Agaricomycotina</taxon>
        <taxon>Agaricomycetes</taxon>
        <taxon>Agaricomycetidae</taxon>
        <taxon>Boletales</taxon>
        <taxon>Suillineae</taxon>
        <taxon>Rhizopogonaceae</taxon>
        <taxon>Rhizopogon</taxon>
    </lineage>
</organism>
<evidence type="ECO:0000256" key="7">
    <source>
        <dbReference type="ARBA" id="ARBA00025795"/>
    </source>
</evidence>
<dbReference type="Proteomes" id="UP000183567">
    <property type="component" value="Unassembled WGS sequence"/>
</dbReference>
<evidence type="ECO:0000313" key="11">
    <source>
        <dbReference type="Proteomes" id="UP000183567"/>
    </source>
</evidence>
<dbReference type="Pfam" id="PF01328">
    <property type="entry name" value="Peroxidase_2"/>
    <property type="match status" value="1"/>
</dbReference>
<comment type="similarity">
    <text evidence="7">Belongs to the chloroperoxidase family.</text>
</comment>
<evidence type="ECO:0000256" key="8">
    <source>
        <dbReference type="SAM" id="MobiDB-lite"/>
    </source>
</evidence>
<comment type="cofactor">
    <cofactor evidence="1">
        <name>heme b</name>
        <dbReference type="ChEBI" id="CHEBI:60344"/>
    </cofactor>
</comment>
<name>A0A1J8QCM3_9AGAM</name>
<dbReference type="PANTHER" id="PTHR33577:SF9">
    <property type="entry name" value="PEROXIDASE STCC"/>
    <property type="match status" value="1"/>
</dbReference>
<feature type="compositionally biased region" description="Polar residues" evidence="8">
    <location>
        <begin position="1"/>
        <end position="10"/>
    </location>
</feature>
<dbReference type="OrthoDB" id="407298at2759"/>
<dbReference type="GO" id="GO:0004601">
    <property type="term" value="F:peroxidase activity"/>
    <property type="evidence" value="ECO:0007669"/>
    <property type="project" value="UniProtKB-KW"/>
</dbReference>
<dbReference type="GO" id="GO:0046872">
    <property type="term" value="F:metal ion binding"/>
    <property type="evidence" value="ECO:0007669"/>
    <property type="project" value="UniProtKB-KW"/>
</dbReference>
<dbReference type="InterPro" id="IPR000028">
    <property type="entry name" value="Chloroperoxidase"/>
</dbReference>
<evidence type="ECO:0000259" key="9">
    <source>
        <dbReference type="PROSITE" id="PS51405"/>
    </source>
</evidence>
<dbReference type="InterPro" id="IPR036851">
    <property type="entry name" value="Chloroperoxidase-like_sf"/>
</dbReference>
<evidence type="ECO:0000313" key="10">
    <source>
        <dbReference type="EMBL" id="OJA18407.1"/>
    </source>
</evidence>
<dbReference type="Gene3D" id="1.10.489.10">
    <property type="entry name" value="Chloroperoxidase-like"/>
    <property type="match status" value="1"/>
</dbReference>
<reference evidence="10 11" key="1">
    <citation type="submission" date="2016-03" db="EMBL/GenBank/DDBJ databases">
        <title>Comparative genomics of the ectomycorrhizal sister species Rhizopogon vinicolor and Rhizopogon vesiculosus (Basidiomycota: Boletales) reveals a divergence of the mating type B locus.</title>
        <authorList>
            <person name="Mujic A.B."/>
            <person name="Kuo A."/>
            <person name="Tritt A."/>
            <person name="Lipzen A."/>
            <person name="Chen C."/>
            <person name="Johnson J."/>
            <person name="Sharma A."/>
            <person name="Barry K."/>
            <person name="Grigoriev I.V."/>
            <person name="Spatafora J.W."/>
        </authorList>
    </citation>
    <scope>NUCLEOTIDE SEQUENCE [LARGE SCALE GENOMIC DNA]</scope>
    <source>
        <strain evidence="10 11">AM-OR11-056</strain>
    </source>
</reference>
<dbReference type="AlphaFoldDB" id="A0A1J8QCM3"/>
<keyword evidence="3" id="KW-0349">Heme</keyword>
<evidence type="ECO:0000256" key="5">
    <source>
        <dbReference type="ARBA" id="ARBA00023002"/>
    </source>
</evidence>
<feature type="compositionally biased region" description="Low complexity" evidence="8">
    <location>
        <begin position="16"/>
        <end position="39"/>
    </location>
</feature>
<evidence type="ECO:0000256" key="6">
    <source>
        <dbReference type="ARBA" id="ARBA00023004"/>
    </source>
</evidence>
<dbReference type="STRING" id="180088.A0A1J8QCM3"/>
<evidence type="ECO:0000256" key="1">
    <source>
        <dbReference type="ARBA" id="ARBA00001970"/>
    </source>
</evidence>
<accession>A0A1J8QCM3</accession>
<keyword evidence="2" id="KW-0575">Peroxidase</keyword>
<keyword evidence="5" id="KW-0560">Oxidoreductase</keyword>
<dbReference type="PANTHER" id="PTHR33577">
    <property type="entry name" value="STERIGMATOCYSTIN BIOSYNTHESIS PEROXIDASE STCC-RELATED"/>
    <property type="match status" value="1"/>
</dbReference>
<protein>
    <recommendedName>
        <fullName evidence="9">Heme haloperoxidase family profile domain-containing protein</fullName>
    </recommendedName>
</protein>
<gene>
    <name evidence="10" type="ORF">AZE42_06391</name>
</gene>
<evidence type="ECO:0000256" key="3">
    <source>
        <dbReference type="ARBA" id="ARBA00022617"/>
    </source>
</evidence>
<keyword evidence="11" id="KW-1185">Reference proteome</keyword>
<feature type="domain" description="Heme haloperoxidase family profile" evidence="9">
    <location>
        <begin position="52"/>
        <end position="263"/>
    </location>
</feature>
<evidence type="ECO:0000256" key="2">
    <source>
        <dbReference type="ARBA" id="ARBA00022559"/>
    </source>
</evidence>
<keyword evidence="6" id="KW-0408">Iron</keyword>
<proteinExistence type="inferred from homology"/>
<feature type="compositionally biased region" description="Basic and acidic residues" evidence="8">
    <location>
        <begin position="49"/>
        <end position="64"/>
    </location>
</feature>
<comment type="caution">
    <text evidence="10">The sequence shown here is derived from an EMBL/GenBank/DDBJ whole genome shotgun (WGS) entry which is preliminary data.</text>
</comment>
<sequence>MNPLITSTRPIHQATRRSSAIVRRSISSTPSSSHPSMSHQELAEGSCPHSDKMHEFRAPQDGDSRSPCPALNTLANHAYLPRDGKNIGVWDLVRALKEGYHLSTMLACLLSFGGVFLLGQIRCMSLVDLARHGLIEHNASLGHDDDVNGAEYAPIKVDKKLLHHVCAEGGKFLPGRLTLHDAARIRVKRESACGPLDGPHAEIARGEIAIAIGILGGKDAAKNGVDIGVFHNWMQHERLPADWKPDHTQGLYQTYKITKYVRDHMKELKAEQPPKETVES</sequence>
<evidence type="ECO:0000256" key="4">
    <source>
        <dbReference type="ARBA" id="ARBA00022723"/>
    </source>
</evidence>
<dbReference type="EMBL" id="LVVM01001513">
    <property type="protein sequence ID" value="OJA18407.1"/>
    <property type="molecule type" value="Genomic_DNA"/>
</dbReference>
<dbReference type="PROSITE" id="PS51405">
    <property type="entry name" value="HEME_HALOPEROXIDASE"/>
    <property type="match status" value="1"/>
</dbReference>
<feature type="region of interest" description="Disordered" evidence="8">
    <location>
        <begin position="1"/>
        <end position="65"/>
    </location>
</feature>
<dbReference type="SUPFAM" id="SSF47571">
    <property type="entry name" value="Cloroperoxidase"/>
    <property type="match status" value="1"/>
</dbReference>